<keyword evidence="1" id="KW-0812">Transmembrane</keyword>
<keyword evidence="3" id="KW-1185">Reference proteome</keyword>
<feature type="transmembrane region" description="Helical" evidence="1">
    <location>
        <begin position="287"/>
        <end position="309"/>
    </location>
</feature>
<organism evidence="2 3">
    <name type="scientific">Rhizobium leguminosarum bv. trifolii (strain WSM2304)</name>
    <dbReference type="NCBI Taxonomy" id="395492"/>
    <lineage>
        <taxon>Bacteria</taxon>
        <taxon>Pseudomonadati</taxon>
        <taxon>Pseudomonadota</taxon>
        <taxon>Alphaproteobacteria</taxon>
        <taxon>Hyphomicrobiales</taxon>
        <taxon>Rhizobiaceae</taxon>
        <taxon>Rhizobium/Agrobacterium group</taxon>
        <taxon>Rhizobium</taxon>
    </lineage>
</organism>
<accession>A0ABF7QZA9</accession>
<keyword evidence="1" id="KW-1133">Transmembrane helix</keyword>
<keyword evidence="2" id="KW-0614">Plasmid</keyword>
<dbReference type="PANTHER" id="PTHR35793">
    <property type="entry name" value="INNER MEMBRANE PROTEIN YJIG"/>
    <property type="match status" value="1"/>
</dbReference>
<evidence type="ECO:0000313" key="3">
    <source>
        <dbReference type="Proteomes" id="UP000008330"/>
    </source>
</evidence>
<protein>
    <recommendedName>
        <fullName evidence="4">Nucleoside recognition family protein</fullName>
    </recommendedName>
</protein>
<reference evidence="2 3" key="1">
    <citation type="journal article" date="2010" name="Stand. Genomic Sci.">
        <title>Complete genome sequence of Rhizobium leguminosarum bv trifolii strain WSM2304, an effective microsymbiont of the South American clover Trifolium polymorphum.</title>
        <authorList>
            <person name="Reeve W."/>
            <person name="O'Hara G."/>
            <person name="Chain P."/>
            <person name="Ardley J."/>
            <person name="Brau L."/>
            <person name="Nandesena K."/>
            <person name="Tiwari R."/>
            <person name="Malfatti S."/>
            <person name="Kiss H."/>
            <person name="Lapidus A."/>
            <person name="Copeland A."/>
            <person name="Nolan M."/>
            <person name="Land M."/>
            <person name="Ivanova N."/>
            <person name="Mavromatis K."/>
            <person name="Markowitz V."/>
            <person name="Kyrpides N."/>
            <person name="Melino V."/>
            <person name="Denton M."/>
            <person name="Yates R."/>
            <person name="Howieson J."/>
        </authorList>
    </citation>
    <scope>NUCLEOTIDE SEQUENCE [LARGE SCALE GENOMIC DNA]</scope>
    <source>
        <strain evidence="2 3">WSM2304</strain>
    </source>
</reference>
<keyword evidence="1" id="KW-0472">Membrane</keyword>
<geneLocation type="plasmid" evidence="2 3">
    <name>pRLG203</name>
</geneLocation>
<evidence type="ECO:0008006" key="4">
    <source>
        <dbReference type="Google" id="ProtNLM"/>
    </source>
</evidence>
<dbReference type="AlphaFoldDB" id="A0ABF7QZA9"/>
<feature type="transmembrane region" description="Helical" evidence="1">
    <location>
        <begin position="96"/>
        <end position="118"/>
    </location>
</feature>
<feature type="transmembrane region" description="Helical" evidence="1">
    <location>
        <begin position="124"/>
        <end position="143"/>
    </location>
</feature>
<evidence type="ECO:0000313" key="2">
    <source>
        <dbReference type="EMBL" id="ACI59545.1"/>
    </source>
</evidence>
<dbReference type="RefSeq" id="WP_012559812.1">
    <property type="nucleotide sequence ID" value="NC_011370.1"/>
</dbReference>
<feature type="transmembrane region" description="Helical" evidence="1">
    <location>
        <begin position="20"/>
        <end position="42"/>
    </location>
</feature>
<name>A0ABF7QZA9_RHILW</name>
<sequence>MSQFIDILLEAGRAAVDVSLYTLLPIMVVMMIAMRMCEAAGLLDRLIAVAGSVLKPFGLGGLGVLAMLQIGLVSFVAPITTLALMEDRGEPDRRIAAAFAAVMGMAPANAVFPLAATGLNAGKVMLLSFAGGLVAATTTYWLFGRKLSLEPQALTAFEAEAAKHGGVLKIINVSGREAIDIVINIIPMLLLSLVVVTTLRRFGAVDGLAGALGPALAGLGIAPSLILPAITKLLAGSTALLGVVHQMHDAGQIDAAAINGGANALLHPIDLPGIAIFASVSRRMARCALPAVLGGCVAIVARCLASGMLN</sequence>
<proteinExistence type="predicted"/>
<feature type="transmembrane region" description="Helical" evidence="1">
    <location>
        <begin position="62"/>
        <end position="84"/>
    </location>
</feature>
<dbReference type="Proteomes" id="UP000008330">
    <property type="component" value="Plasmid pRLG203"/>
</dbReference>
<dbReference type="EMBL" id="CP001195">
    <property type="protein sequence ID" value="ACI59545.1"/>
    <property type="molecule type" value="Genomic_DNA"/>
</dbReference>
<feature type="transmembrane region" description="Helical" evidence="1">
    <location>
        <begin position="211"/>
        <end position="230"/>
    </location>
</feature>
<dbReference type="KEGG" id="rlt:Rleg2_6166"/>
<gene>
    <name evidence="2" type="ordered locus">Rleg2_6166</name>
</gene>
<evidence type="ECO:0000256" key="1">
    <source>
        <dbReference type="SAM" id="Phobius"/>
    </source>
</evidence>
<dbReference type="InterPro" id="IPR052549">
    <property type="entry name" value="SpmB"/>
</dbReference>
<dbReference type="PANTHER" id="PTHR35793:SF2">
    <property type="entry name" value="INNER MEMBRANE PROTEIN YJIG"/>
    <property type="match status" value="1"/>
</dbReference>
<feature type="transmembrane region" description="Helical" evidence="1">
    <location>
        <begin position="178"/>
        <end position="199"/>
    </location>
</feature>